<evidence type="ECO:0000256" key="2">
    <source>
        <dbReference type="SAM" id="Phobius"/>
    </source>
</evidence>
<dbReference type="Pfam" id="PF06835">
    <property type="entry name" value="LptC"/>
    <property type="match status" value="1"/>
</dbReference>
<keyword evidence="2" id="KW-0812">Transmembrane</keyword>
<evidence type="ECO:0000313" key="4">
    <source>
        <dbReference type="Proteomes" id="UP001139104"/>
    </source>
</evidence>
<protein>
    <submittedName>
        <fullName evidence="3">LPS export ABC transporter periplasmic protein LptC</fullName>
    </submittedName>
</protein>
<sequence length="246" mass="27002">MLMTAGAAAAQDKVMAGEGDRQIDDGFSSASSRRARAFRAAARHSALVKWLRRAILIGAVGATFGIVWYSYFRTEDMENFHLSLDRFGISGDKITMEHPRLTGLRRDGKPYDVTAESGVQNPKDPTRTLLTRLDAKLRMADDSETQILGDTGTYDSTAQVLNLSGNVRIKGANFVLSLRSATMNFKTNIFHSDEPVRLDFANGWVSADHLLSSENGEQITFSGDVKSEFTQPPQRAPGAPQKDSTQ</sequence>
<dbReference type="Gene3D" id="2.60.450.10">
    <property type="entry name" value="Lipopolysaccharide (LPS) transport protein A like domain"/>
    <property type="match status" value="1"/>
</dbReference>
<reference evidence="3" key="1">
    <citation type="journal article" date="2022" name="ISME J.">
        <title>Identification of active gaseous-alkane degraders at natural gas seeps.</title>
        <authorList>
            <person name="Farhan Ul Haque M."/>
            <person name="Hernandez M."/>
            <person name="Crombie A.T."/>
            <person name="Murrell J.C."/>
        </authorList>
    </citation>
    <scope>NUCLEOTIDE SEQUENCE</scope>
    <source>
        <strain evidence="3">PC2</strain>
    </source>
</reference>
<keyword evidence="2" id="KW-1133">Transmembrane helix</keyword>
<dbReference type="EMBL" id="JAIVFP010000001">
    <property type="protein sequence ID" value="MCI4681965.1"/>
    <property type="molecule type" value="Genomic_DNA"/>
</dbReference>
<keyword evidence="2" id="KW-0472">Membrane</keyword>
<comment type="caution">
    <text evidence="3">The sequence shown here is derived from an EMBL/GenBank/DDBJ whole genome shotgun (WGS) entry which is preliminary data.</text>
</comment>
<keyword evidence="4" id="KW-1185">Reference proteome</keyword>
<gene>
    <name evidence="3" type="primary">lptC</name>
    <name evidence="3" type="ORF">K2U94_04170</name>
</gene>
<dbReference type="InterPro" id="IPR026265">
    <property type="entry name" value="LptC"/>
</dbReference>
<name>A0ABS9Z3N7_9HYPH</name>
<proteinExistence type="predicted"/>
<organism evidence="3 4">
    <name type="scientific">Candidatus Rhodoblastus alkanivorans</name>
    <dbReference type="NCBI Taxonomy" id="2954117"/>
    <lineage>
        <taxon>Bacteria</taxon>
        <taxon>Pseudomonadati</taxon>
        <taxon>Pseudomonadota</taxon>
        <taxon>Alphaproteobacteria</taxon>
        <taxon>Hyphomicrobiales</taxon>
        <taxon>Rhodoblastaceae</taxon>
        <taxon>Rhodoblastus</taxon>
    </lineage>
</organism>
<dbReference type="Proteomes" id="UP001139104">
    <property type="component" value="Unassembled WGS sequence"/>
</dbReference>
<feature type="transmembrane region" description="Helical" evidence="2">
    <location>
        <begin position="54"/>
        <end position="72"/>
    </location>
</feature>
<accession>A0ABS9Z3N7</accession>
<evidence type="ECO:0000256" key="1">
    <source>
        <dbReference type="SAM" id="MobiDB-lite"/>
    </source>
</evidence>
<dbReference type="RefSeq" id="WP_243066000.1">
    <property type="nucleotide sequence ID" value="NZ_JAIVFK010000029.1"/>
</dbReference>
<dbReference type="InterPro" id="IPR010664">
    <property type="entry name" value="LipoPS_assembly_LptC-rel"/>
</dbReference>
<feature type="region of interest" description="Disordered" evidence="1">
    <location>
        <begin position="221"/>
        <end position="246"/>
    </location>
</feature>
<evidence type="ECO:0000313" key="3">
    <source>
        <dbReference type="EMBL" id="MCI4681965.1"/>
    </source>
</evidence>
<dbReference type="NCBIfam" id="TIGR04409">
    <property type="entry name" value="LptC_YrbK"/>
    <property type="match status" value="1"/>
</dbReference>